<dbReference type="InParanoid" id="B7QI89"/>
<dbReference type="HOGENOM" id="CLU_1724359_0_0_1"/>
<organism>
    <name type="scientific">Ixodes scapularis</name>
    <name type="common">Black-legged tick</name>
    <name type="synonym">Deer tick</name>
    <dbReference type="NCBI Taxonomy" id="6945"/>
    <lineage>
        <taxon>Eukaryota</taxon>
        <taxon>Metazoa</taxon>
        <taxon>Ecdysozoa</taxon>
        <taxon>Arthropoda</taxon>
        <taxon>Chelicerata</taxon>
        <taxon>Arachnida</taxon>
        <taxon>Acari</taxon>
        <taxon>Parasitiformes</taxon>
        <taxon>Ixodida</taxon>
        <taxon>Ixodoidea</taxon>
        <taxon>Ixodidae</taxon>
        <taxon>Ixodinae</taxon>
        <taxon>Ixodes</taxon>
    </lineage>
</organism>
<name>B7QI89_IXOSC</name>
<accession>B7QI89</accession>
<dbReference type="EMBL" id="DS944343">
    <property type="protein sequence ID" value="EEC18561.1"/>
    <property type="molecule type" value="Genomic_DNA"/>
</dbReference>
<dbReference type="VEuPathDB" id="VectorBase:ISCI013880"/>
<evidence type="ECO:0000256" key="1">
    <source>
        <dbReference type="SAM" id="MobiDB-lite"/>
    </source>
</evidence>
<feature type="region of interest" description="Disordered" evidence="1">
    <location>
        <begin position="1"/>
        <end position="21"/>
    </location>
</feature>
<dbReference type="AlphaFoldDB" id="B7QI89"/>
<reference evidence="2 4" key="1">
    <citation type="submission" date="2008-03" db="EMBL/GenBank/DDBJ databases">
        <title>Annotation of Ixodes scapularis.</title>
        <authorList>
            <consortium name="Ixodes scapularis Genome Project Consortium"/>
            <person name="Caler E."/>
            <person name="Hannick L.I."/>
            <person name="Bidwell S."/>
            <person name="Joardar V."/>
            <person name="Thiagarajan M."/>
            <person name="Amedeo P."/>
            <person name="Galinsky K.J."/>
            <person name="Schobel S."/>
            <person name="Inman J."/>
            <person name="Hostetler J."/>
            <person name="Miller J."/>
            <person name="Hammond M."/>
            <person name="Megy K."/>
            <person name="Lawson D."/>
            <person name="Kodira C."/>
            <person name="Sutton G."/>
            <person name="Meyer J."/>
            <person name="Hill C.A."/>
            <person name="Birren B."/>
            <person name="Nene V."/>
            <person name="Collins F."/>
            <person name="Alarcon-Chaidez F."/>
            <person name="Wikel S."/>
            <person name="Strausberg R."/>
        </authorList>
    </citation>
    <scope>NUCLEOTIDE SEQUENCE [LARGE SCALE GENOMIC DNA]</scope>
    <source>
        <strain evidence="4">Wikel</strain>
        <strain evidence="2">Wikel colony</strain>
    </source>
</reference>
<evidence type="ECO:0000313" key="3">
    <source>
        <dbReference type="EnsemblMetazoa" id="ISCW013880-PA"/>
    </source>
</evidence>
<protein>
    <submittedName>
        <fullName evidence="2 3">Uncharacterized protein</fullName>
    </submittedName>
</protein>
<gene>
    <name evidence="2" type="ORF">IscW_ISCW013880</name>
</gene>
<reference evidence="3" key="2">
    <citation type="submission" date="2020-05" db="UniProtKB">
        <authorList>
            <consortium name="EnsemblMetazoa"/>
        </authorList>
    </citation>
    <scope>IDENTIFICATION</scope>
    <source>
        <strain evidence="3">wikel</strain>
    </source>
</reference>
<evidence type="ECO:0000313" key="4">
    <source>
        <dbReference type="Proteomes" id="UP000001555"/>
    </source>
</evidence>
<feature type="compositionally biased region" description="Basic and acidic residues" evidence="1">
    <location>
        <begin position="1"/>
        <end position="11"/>
    </location>
</feature>
<sequence>MQKTLTRHDMTVQKPVTTCPDRPRTCRQGSLPFKDVPQQDMAVQGPAATGPQRPGTCRDNTCRERRLPFMNLPRQNLTAQVPAAKEPHSPRTCRDRISPTKVMLQQQTKPDLLRIVSEHRQPHSGAHWMGVQKSQKKGMAQLGQLSFRMAEC</sequence>
<keyword evidence="4" id="KW-1185">Reference proteome</keyword>
<dbReference type="Proteomes" id="UP000001555">
    <property type="component" value="Unassembled WGS sequence"/>
</dbReference>
<dbReference type="PaxDb" id="6945-B7QI89"/>
<proteinExistence type="predicted"/>
<dbReference type="EMBL" id="ABJB010558048">
    <property type="status" value="NOT_ANNOTATED_CDS"/>
    <property type="molecule type" value="Genomic_DNA"/>
</dbReference>
<dbReference type="VEuPathDB" id="VectorBase:ISCW013880"/>
<dbReference type="EnsemblMetazoa" id="ISCW013880-RA">
    <property type="protein sequence ID" value="ISCW013880-PA"/>
    <property type="gene ID" value="ISCW013880"/>
</dbReference>
<evidence type="ECO:0000313" key="2">
    <source>
        <dbReference type="EMBL" id="EEC18561.1"/>
    </source>
</evidence>